<evidence type="ECO:0000313" key="2">
    <source>
        <dbReference type="Proteomes" id="UP000019197"/>
    </source>
</evidence>
<protein>
    <submittedName>
        <fullName evidence="1">Insertion element iso-IS1n protein insB</fullName>
    </submittedName>
</protein>
<evidence type="ECO:0000313" key="1">
    <source>
        <dbReference type="EMBL" id="CDL79001.1"/>
    </source>
</evidence>
<dbReference type="EMBL" id="CBXE010000004">
    <property type="protein sequence ID" value="CDL79001.1"/>
    <property type="molecule type" value="Genomic_DNA"/>
</dbReference>
<accession>W1IN03</accession>
<comment type="caution">
    <text evidence="1">The sequence shown here is derived from an EMBL/GenBank/DDBJ whole genome shotgun (WGS) entry which is preliminary data.</text>
</comment>
<gene>
    <name evidence="1" type="ORF">XCR1_1010033</name>
</gene>
<name>W1IN03_9GAMM</name>
<dbReference type="Proteomes" id="UP000019197">
    <property type="component" value="Unassembled WGS sequence"/>
</dbReference>
<sequence>MSKPAALSHYTSQEVYDDVTLICESDEQGFFAGNEKQRHWLWYAFEFGCRKLLKLLAPFNIRFMTIDNWGILND</sequence>
<dbReference type="OrthoDB" id="6447512at2"/>
<dbReference type="AlphaFoldDB" id="W1IN03"/>
<dbReference type="RefSeq" id="WP_141557307.1">
    <property type="nucleotide sequence ID" value="NZ_CAWLVK010000004.1"/>
</dbReference>
<organism evidence="1 2">
    <name type="scientific">Xenorhabdus cabanillasii JM26</name>
    <dbReference type="NCBI Taxonomy" id="1427517"/>
    <lineage>
        <taxon>Bacteria</taxon>
        <taxon>Pseudomonadati</taxon>
        <taxon>Pseudomonadota</taxon>
        <taxon>Gammaproteobacteria</taxon>
        <taxon>Enterobacterales</taxon>
        <taxon>Morganellaceae</taxon>
        <taxon>Xenorhabdus</taxon>
    </lineage>
</organism>
<reference evidence="1 2" key="1">
    <citation type="submission" date="2013-11" db="EMBL/GenBank/DDBJ databases">
        <title>Draft genome sequence and annotation of the entomopathogenic bacterium, Xenorhabdus cabanillasi strain JM26.</title>
        <authorList>
            <person name="Gualtieri M."/>
            <person name="Ogier J.C."/>
            <person name="Pages S."/>
            <person name="Givaudan A."/>
            <person name="Gaudriault S."/>
        </authorList>
    </citation>
    <scope>NUCLEOTIDE SEQUENCE [LARGE SCALE GENOMIC DNA]</scope>
    <source>
        <strain evidence="1 2">JM26</strain>
    </source>
</reference>
<proteinExistence type="predicted"/>